<keyword evidence="9" id="KW-1185">Reference proteome</keyword>
<feature type="transmembrane region" description="Helical" evidence="7">
    <location>
        <begin position="60"/>
        <end position="80"/>
    </location>
</feature>
<reference evidence="8 9" key="1">
    <citation type="submission" date="2024-03" db="EMBL/GenBank/DDBJ databases">
        <title>Adaptation during the transition from Ophiocordyceps entomopathogen to insect associate is accompanied by gene loss and intensified selection.</title>
        <authorList>
            <person name="Ward C.M."/>
            <person name="Onetto C.A."/>
            <person name="Borneman A.R."/>
        </authorList>
    </citation>
    <scope>NUCLEOTIDE SEQUENCE [LARGE SCALE GENOMIC DNA]</scope>
    <source>
        <strain evidence="8">AWRI1</strain>
        <tissue evidence="8">Single Adult Female</tissue>
    </source>
</reference>
<accession>A0AAN9TIX8</accession>
<proteinExistence type="predicted"/>
<dbReference type="InterPro" id="IPR038377">
    <property type="entry name" value="Na/Glc_symporter_sf"/>
</dbReference>
<dbReference type="AlphaFoldDB" id="A0AAN9TIX8"/>
<keyword evidence="7" id="KW-1133">Transmembrane helix</keyword>
<dbReference type="Proteomes" id="UP001367676">
    <property type="component" value="Unassembled WGS sequence"/>
</dbReference>
<dbReference type="InterPro" id="IPR051163">
    <property type="entry name" value="Sodium:Solute_Symporter_SSF"/>
</dbReference>
<evidence type="ECO:0000313" key="9">
    <source>
        <dbReference type="Proteomes" id="UP001367676"/>
    </source>
</evidence>
<evidence type="ECO:0000256" key="3">
    <source>
        <dbReference type="ARBA" id="ARBA00022475"/>
    </source>
</evidence>
<dbReference type="GO" id="GO:0005886">
    <property type="term" value="C:plasma membrane"/>
    <property type="evidence" value="ECO:0007669"/>
    <property type="project" value="UniProtKB-SubCell"/>
</dbReference>
<gene>
    <name evidence="8" type="ORF">V9T40_002458</name>
</gene>
<evidence type="ECO:0000256" key="7">
    <source>
        <dbReference type="SAM" id="Phobius"/>
    </source>
</evidence>
<evidence type="ECO:0000256" key="5">
    <source>
        <dbReference type="ARBA" id="ARBA00023065"/>
    </source>
</evidence>
<evidence type="ECO:0000256" key="1">
    <source>
        <dbReference type="ARBA" id="ARBA00004651"/>
    </source>
</evidence>
<dbReference type="PANTHER" id="PTHR42985:SF21">
    <property type="entry name" value="SODIUM-DEPENDENT MULTIVITAMIN TRANSPORTER-LIKE PROTEIN"/>
    <property type="match status" value="1"/>
</dbReference>
<keyword evidence="7" id="KW-0812">Transmembrane</keyword>
<organism evidence="8 9">
    <name type="scientific">Parthenolecanium corni</name>
    <dbReference type="NCBI Taxonomy" id="536013"/>
    <lineage>
        <taxon>Eukaryota</taxon>
        <taxon>Metazoa</taxon>
        <taxon>Ecdysozoa</taxon>
        <taxon>Arthropoda</taxon>
        <taxon>Hexapoda</taxon>
        <taxon>Insecta</taxon>
        <taxon>Pterygota</taxon>
        <taxon>Neoptera</taxon>
        <taxon>Paraneoptera</taxon>
        <taxon>Hemiptera</taxon>
        <taxon>Sternorrhyncha</taxon>
        <taxon>Coccoidea</taxon>
        <taxon>Coccidae</taxon>
        <taxon>Parthenolecanium</taxon>
    </lineage>
</organism>
<protein>
    <submittedName>
        <fullName evidence="8">Uncharacterized protein</fullName>
    </submittedName>
</protein>
<keyword evidence="2" id="KW-0813">Transport</keyword>
<dbReference type="Gene3D" id="1.20.1730.10">
    <property type="entry name" value="Sodium/glucose cotransporter"/>
    <property type="match status" value="1"/>
</dbReference>
<keyword evidence="3" id="KW-1003">Cell membrane</keyword>
<evidence type="ECO:0000313" key="8">
    <source>
        <dbReference type="EMBL" id="KAK7590845.1"/>
    </source>
</evidence>
<keyword evidence="5" id="KW-0406">Ion transport</keyword>
<evidence type="ECO:0000256" key="6">
    <source>
        <dbReference type="ARBA" id="ARBA00023201"/>
    </source>
</evidence>
<keyword evidence="6" id="KW-0739">Sodium transport</keyword>
<evidence type="ECO:0000256" key="2">
    <source>
        <dbReference type="ARBA" id="ARBA00022448"/>
    </source>
</evidence>
<dbReference type="EMBL" id="JBBCAQ010000022">
    <property type="protein sequence ID" value="KAK7590845.1"/>
    <property type="molecule type" value="Genomic_DNA"/>
</dbReference>
<dbReference type="PANTHER" id="PTHR42985">
    <property type="entry name" value="SODIUM-COUPLED MONOCARBOXYLATE TRANSPORTER"/>
    <property type="match status" value="1"/>
</dbReference>
<feature type="transmembrane region" description="Helical" evidence="7">
    <location>
        <begin position="166"/>
        <end position="187"/>
    </location>
</feature>
<comment type="caution">
    <text evidence="8">The sequence shown here is derived from an EMBL/GenBank/DDBJ whole genome shotgun (WGS) entry which is preliminary data.</text>
</comment>
<dbReference type="GO" id="GO:0006814">
    <property type="term" value="P:sodium ion transport"/>
    <property type="evidence" value="ECO:0007669"/>
    <property type="project" value="UniProtKB-KW"/>
</dbReference>
<keyword evidence="7" id="KW-0472">Membrane</keyword>
<name>A0AAN9TIX8_9HEMI</name>
<evidence type="ECO:0000256" key="4">
    <source>
        <dbReference type="ARBA" id="ARBA00023053"/>
    </source>
</evidence>
<sequence>MWIVVLTIHPGSTQRFIALPSMKAAKSTMSAAINTVSGTLYEDFVQTWMPKNTTEATASVIMKIFVVVFGIMCVMLVYVVEKLGEIIEGAICGMICSIIFNSWLIISAQLARINRKWIIVGKEFSTNGCSGNATVVRPDKILTGLRQVGGSTYIAEDLNPIFTVSFMYYTLIGGIVGIVIGLLVSFLTGPTDLNTLNPEYIAPGVRNFLPRFKKKVEHNSRGDYKTVVQEEIKLKTTEGI</sequence>
<comment type="subcellular location">
    <subcellularLocation>
        <location evidence="1">Cell membrane</location>
        <topology evidence="1">Multi-pass membrane protein</topology>
    </subcellularLocation>
</comment>
<keyword evidence="4" id="KW-0915">Sodium</keyword>
<dbReference type="GO" id="GO:0015293">
    <property type="term" value="F:symporter activity"/>
    <property type="evidence" value="ECO:0007669"/>
    <property type="project" value="TreeGrafter"/>
</dbReference>
<feature type="transmembrane region" description="Helical" evidence="7">
    <location>
        <begin position="86"/>
        <end position="106"/>
    </location>
</feature>